<evidence type="ECO:0000313" key="2">
    <source>
        <dbReference type="Proteomes" id="UP000292082"/>
    </source>
</evidence>
<accession>A0A4Q9PRT8</accession>
<proteinExistence type="predicted"/>
<dbReference type="Proteomes" id="UP000292082">
    <property type="component" value="Unassembled WGS sequence"/>
</dbReference>
<dbReference type="EMBL" id="ML145141">
    <property type="protein sequence ID" value="TBU57112.1"/>
    <property type="molecule type" value="Genomic_DNA"/>
</dbReference>
<sequence>MRSPYLLTRPVPQRIQGMGDALRSGIAMRVNIDELIGYTDSDKYWTNSRPQGRTRLCFCRLLTCRGRARRTGESVPRSIWAFVSLFVIWEILWRFACRARGFAPSFDKRREVEREKLLLPACVRIARNRYQLLISTPADAERSILSHHSGEIMHILTTY</sequence>
<reference evidence="1 2" key="1">
    <citation type="submission" date="2019-01" db="EMBL/GenBank/DDBJ databases">
        <title>Draft genome sequences of three monokaryotic isolates of the white-rot basidiomycete fungus Dichomitus squalens.</title>
        <authorList>
            <consortium name="DOE Joint Genome Institute"/>
            <person name="Lopez S.C."/>
            <person name="Andreopoulos B."/>
            <person name="Pangilinan J."/>
            <person name="Lipzen A."/>
            <person name="Riley R."/>
            <person name="Ahrendt S."/>
            <person name="Ng V."/>
            <person name="Barry K."/>
            <person name="Daum C."/>
            <person name="Grigoriev I.V."/>
            <person name="Hilden K.S."/>
            <person name="Makela M.R."/>
            <person name="de Vries R.P."/>
        </authorList>
    </citation>
    <scope>NUCLEOTIDE SEQUENCE [LARGE SCALE GENOMIC DNA]</scope>
    <source>
        <strain evidence="1 2">CBS 464.89</strain>
    </source>
</reference>
<dbReference type="AlphaFoldDB" id="A0A4Q9PRT8"/>
<evidence type="ECO:0000313" key="1">
    <source>
        <dbReference type="EMBL" id="TBU57112.1"/>
    </source>
</evidence>
<name>A0A4Q9PRT8_9APHY</name>
<gene>
    <name evidence="1" type="ORF">BD310DRAFT_568750</name>
</gene>
<organism evidence="1 2">
    <name type="scientific">Dichomitus squalens</name>
    <dbReference type="NCBI Taxonomy" id="114155"/>
    <lineage>
        <taxon>Eukaryota</taxon>
        <taxon>Fungi</taxon>
        <taxon>Dikarya</taxon>
        <taxon>Basidiomycota</taxon>
        <taxon>Agaricomycotina</taxon>
        <taxon>Agaricomycetes</taxon>
        <taxon>Polyporales</taxon>
        <taxon>Polyporaceae</taxon>
        <taxon>Dichomitus</taxon>
    </lineage>
</organism>
<protein>
    <submittedName>
        <fullName evidence="1">Uncharacterized protein</fullName>
    </submittedName>
</protein>
<keyword evidence="2" id="KW-1185">Reference proteome</keyword>